<dbReference type="PANTHER" id="PTHR36766:SF70">
    <property type="entry name" value="DISEASE RESISTANCE PROTEIN RGA4"/>
    <property type="match status" value="1"/>
</dbReference>
<dbReference type="InterPro" id="IPR032675">
    <property type="entry name" value="LRR_dom_sf"/>
</dbReference>
<dbReference type="Gene3D" id="3.80.10.10">
    <property type="entry name" value="Ribonuclease Inhibitor"/>
    <property type="match status" value="3"/>
</dbReference>
<dbReference type="SMART" id="SM00367">
    <property type="entry name" value="LRR_CC"/>
    <property type="match status" value="4"/>
</dbReference>
<keyword evidence="1" id="KW-0732">Signal</keyword>
<reference evidence="2 3" key="1">
    <citation type="submission" date="2017-09" db="EMBL/GenBank/DDBJ databases">
        <authorList>
            <consortium name="International Durum Wheat Genome Sequencing Consortium (IDWGSC)"/>
            <person name="Milanesi L."/>
        </authorList>
    </citation>
    <scope>NUCLEOTIDE SEQUENCE [LARGE SCALE GENOMIC DNA]</scope>
    <source>
        <strain evidence="3">cv. Svevo</strain>
    </source>
</reference>
<gene>
    <name evidence="2" type="ORF">TRITD_6Bv1G224630</name>
</gene>
<evidence type="ECO:0000256" key="1">
    <source>
        <dbReference type="SAM" id="SignalP"/>
    </source>
</evidence>
<dbReference type="EMBL" id="LT934122">
    <property type="protein sequence ID" value="VAI63593.1"/>
    <property type="molecule type" value="Genomic_DNA"/>
</dbReference>
<accession>A0A9R0YXJ7</accession>
<keyword evidence="3" id="KW-1185">Reference proteome</keyword>
<proteinExistence type="predicted"/>
<dbReference type="SUPFAM" id="SSF52058">
    <property type="entry name" value="L domain-like"/>
    <property type="match status" value="2"/>
</dbReference>
<organism evidence="2 3">
    <name type="scientific">Triticum turgidum subsp. durum</name>
    <name type="common">Durum wheat</name>
    <name type="synonym">Triticum durum</name>
    <dbReference type="NCBI Taxonomy" id="4567"/>
    <lineage>
        <taxon>Eukaryota</taxon>
        <taxon>Viridiplantae</taxon>
        <taxon>Streptophyta</taxon>
        <taxon>Embryophyta</taxon>
        <taxon>Tracheophyta</taxon>
        <taxon>Spermatophyta</taxon>
        <taxon>Magnoliopsida</taxon>
        <taxon>Liliopsida</taxon>
        <taxon>Poales</taxon>
        <taxon>Poaceae</taxon>
        <taxon>BOP clade</taxon>
        <taxon>Pooideae</taxon>
        <taxon>Triticodae</taxon>
        <taxon>Triticeae</taxon>
        <taxon>Triticinae</taxon>
        <taxon>Triticum</taxon>
    </lineage>
</organism>
<name>A0A9R0YXJ7_TRITD</name>
<evidence type="ECO:0000313" key="2">
    <source>
        <dbReference type="EMBL" id="VAI63593.1"/>
    </source>
</evidence>
<feature type="signal peptide" evidence="1">
    <location>
        <begin position="1"/>
        <end position="18"/>
    </location>
</feature>
<sequence>MHQVALFFFFMSLHTVQLEDCGEWTIILSLEMLRFLKRLKLRNMQRVREVSIPSVDELVLNGMPDLQRCFCTSMGNMKSSLRVLEIKSCPALEVFDLFQKGHNYEIEHKSWLPSMRKLIMCDCPHLHVQSPLPPSAKCSEILISRVSTIMTMEGSSMETFKISGNTLLREMMALNDKNLAFYNLKDIKYLEISSCGNLTSISFKGLSQLISLKSLKIGYCRELFSLDVPEHSHEDMPVANDVALSSLESLFIIKCGITWKWLSLMMRHSPILKELDLYDCPQLKLLRIQVDGKIQSNHMSATEASSSGYLDDALRSSVRVSSGYIDGAWASSVIGGLMHIPLNLRKITICESPNLIFDGSKECFIGFTSLEELQKDAIENGKCLLPQSLEQLFLWHYSRETLRPCFVGNRTHLRRLQVNSESLEYLQLDSCTALEELEINKCECFIALEGMQSLGTLRSLVLFENSRLKSLQLHSCRSLQCLEIYKCSSLVALEGLQSLVNLKHMEILKSPALNSLTILESYGLFPALESLKIDDLSPLNTSFCKGLTCLRSLKLIYSDATRLTDEQESALLLLSSLQELQFKDCRHLLDLPSGLRGLPSLKTLKIIHCNRISGLPKDGLPSSLKKLATNGCKVELSKQCRLLATSKLKVKIYKRYVN</sequence>
<protein>
    <submittedName>
        <fullName evidence="2">Uncharacterized protein</fullName>
    </submittedName>
</protein>
<dbReference type="Proteomes" id="UP000324705">
    <property type="component" value="Chromosome 6B"/>
</dbReference>
<feature type="chain" id="PRO_5040408457" evidence="1">
    <location>
        <begin position="19"/>
        <end position="658"/>
    </location>
</feature>
<evidence type="ECO:0000313" key="3">
    <source>
        <dbReference type="Proteomes" id="UP000324705"/>
    </source>
</evidence>
<dbReference type="PANTHER" id="PTHR36766">
    <property type="entry name" value="PLANT BROAD-SPECTRUM MILDEW RESISTANCE PROTEIN RPW8"/>
    <property type="match status" value="1"/>
</dbReference>
<dbReference type="Gramene" id="TRITD6Bv1G224630.1">
    <property type="protein sequence ID" value="TRITD6Bv1G224630.1"/>
    <property type="gene ID" value="TRITD6Bv1G224630"/>
</dbReference>
<dbReference type="InterPro" id="IPR006553">
    <property type="entry name" value="Leu-rich_rpt_Cys-con_subtyp"/>
</dbReference>
<dbReference type="AlphaFoldDB" id="A0A9R0YXJ7"/>